<evidence type="ECO:0000256" key="1">
    <source>
        <dbReference type="SAM" id="MobiDB-lite"/>
    </source>
</evidence>
<proteinExistence type="predicted"/>
<reference evidence="2 3" key="1">
    <citation type="submission" date="2013-02" db="EMBL/GenBank/DDBJ databases">
        <title>Draft Genome Sequence of Streptomyces afghaniensis, Which Produces Compounds of the Julimycin B-Complex.</title>
        <authorList>
            <person name="Gruening B.A."/>
            <person name="Praeg A."/>
            <person name="Erxleben A."/>
            <person name="Guenther S."/>
            <person name="Fiedler H.-P."/>
            <person name="Goodfellow M."/>
            <person name="Mueller M."/>
        </authorList>
    </citation>
    <scope>NUCLEOTIDE SEQUENCE [LARGE SCALE GENOMIC DNA]</scope>
    <source>
        <strain evidence="2 3">772</strain>
    </source>
</reference>
<dbReference type="AlphaFoldDB" id="S4MWM1"/>
<comment type="caution">
    <text evidence="2">The sequence shown here is derived from an EMBL/GenBank/DDBJ whole genome shotgun (WGS) entry which is preliminary data.</text>
</comment>
<feature type="region of interest" description="Disordered" evidence="1">
    <location>
        <begin position="1"/>
        <end position="63"/>
    </location>
</feature>
<sequence>MRTPAGAGACHRGVQGVRRPGRKGSAWRGRTRRTPDGRTPGTPWADVLADRRLSGPVRPPAWR</sequence>
<keyword evidence="3" id="KW-1185">Reference proteome</keyword>
<dbReference type="Proteomes" id="UP000015001">
    <property type="component" value="Unassembled WGS sequence"/>
</dbReference>
<evidence type="ECO:0000313" key="2">
    <source>
        <dbReference type="EMBL" id="EPJ38217.1"/>
    </source>
</evidence>
<name>S4MWM1_9ACTN</name>
<protein>
    <submittedName>
        <fullName evidence="2">Uncharacterized protein</fullName>
    </submittedName>
</protein>
<dbReference type="PATRIC" id="fig|1283301.3.peg.4705"/>
<dbReference type="HOGENOM" id="CLU_2883782_0_0_11"/>
<accession>S4MWM1</accession>
<evidence type="ECO:0000313" key="3">
    <source>
        <dbReference type="Proteomes" id="UP000015001"/>
    </source>
</evidence>
<gene>
    <name evidence="2" type="ORF">STAFG_4732</name>
</gene>
<dbReference type="EMBL" id="AOPY01001467">
    <property type="protein sequence ID" value="EPJ38217.1"/>
    <property type="molecule type" value="Genomic_DNA"/>
</dbReference>
<organism evidence="2 3">
    <name type="scientific">Streptomyces afghaniensis 772</name>
    <dbReference type="NCBI Taxonomy" id="1283301"/>
    <lineage>
        <taxon>Bacteria</taxon>
        <taxon>Bacillati</taxon>
        <taxon>Actinomycetota</taxon>
        <taxon>Actinomycetes</taxon>
        <taxon>Kitasatosporales</taxon>
        <taxon>Streptomycetaceae</taxon>
        <taxon>Streptomyces</taxon>
    </lineage>
</organism>